<sequence>MKSKSIFSRIITIFVLINVIGWFFPAILEVFGLDDFSWGGIIGILVALSILSSIVDKDKKKPSKYKDVDEDRLFDNEIDSVYNKPSNPYLSTSKNREECEYCGHHNDTSREYCENCGVRILTTDHYDKYDM</sequence>
<dbReference type="KEGG" id="xcl:G4Z02_01545"/>
<evidence type="ECO:0000313" key="2">
    <source>
        <dbReference type="EMBL" id="QMS84482.1"/>
    </source>
</evidence>
<dbReference type="AlphaFoldDB" id="A0A7L7KQC6"/>
<reference evidence="2 3" key="1">
    <citation type="submission" date="2020-02" db="EMBL/GenBank/DDBJ databases">
        <authorList>
            <person name="Zheng R.K."/>
            <person name="Sun C.M."/>
        </authorList>
    </citation>
    <scope>NUCLEOTIDE SEQUENCE [LARGE SCALE GENOMIC DNA]</scope>
    <source>
        <strain evidence="3">zrk13</strain>
    </source>
</reference>
<feature type="transmembrane region" description="Helical" evidence="1">
    <location>
        <begin position="36"/>
        <end position="55"/>
    </location>
</feature>
<gene>
    <name evidence="2" type="ORF">G4Z02_01545</name>
</gene>
<evidence type="ECO:0000256" key="1">
    <source>
        <dbReference type="SAM" id="Phobius"/>
    </source>
</evidence>
<keyword evidence="1" id="KW-0812">Transmembrane</keyword>
<feature type="transmembrane region" description="Helical" evidence="1">
    <location>
        <begin position="7"/>
        <end position="24"/>
    </location>
</feature>
<keyword evidence="3" id="KW-1185">Reference proteome</keyword>
<keyword evidence="1" id="KW-1133">Transmembrane helix</keyword>
<accession>A0A7L7KQC6</accession>
<proteinExistence type="predicted"/>
<dbReference type="EMBL" id="CP048914">
    <property type="protein sequence ID" value="QMS84482.1"/>
    <property type="molecule type" value="Genomic_DNA"/>
</dbReference>
<organism evidence="2 3">
    <name type="scientific">Candidatus Xianfuyuplasma coldseepsis</name>
    <dbReference type="NCBI Taxonomy" id="2782163"/>
    <lineage>
        <taxon>Bacteria</taxon>
        <taxon>Bacillati</taxon>
        <taxon>Mycoplasmatota</taxon>
        <taxon>Mollicutes</taxon>
        <taxon>Candidatus Izemoplasmatales</taxon>
        <taxon>Candidatus Izemoplasmataceae</taxon>
        <taxon>Candidatus Xianfuyuplasma</taxon>
    </lineage>
</organism>
<protein>
    <recommendedName>
        <fullName evidence="4">Zinc ribbon domain-containing protein</fullName>
    </recommendedName>
</protein>
<evidence type="ECO:0000313" key="3">
    <source>
        <dbReference type="Proteomes" id="UP000514720"/>
    </source>
</evidence>
<dbReference type="Proteomes" id="UP000514720">
    <property type="component" value="Chromosome"/>
</dbReference>
<dbReference type="RefSeq" id="WP_258878095.1">
    <property type="nucleotide sequence ID" value="NZ_CP048914.1"/>
</dbReference>
<keyword evidence="1" id="KW-0472">Membrane</keyword>
<name>A0A7L7KQC6_9MOLU</name>
<evidence type="ECO:0008006" key="4">
    <source>
        <dbReference type="Google" id="ProtNLM"/>
    </source>
</evidence>